<dbReference type="Proteomes" id="UP000595362">
    <property type="component" value="Chromosome"/>
</dbReference>
<keyword evidence="1" id="KW-1133">Transmembrane helix</keyword>
<organism evidence="2 3">
    <name type="scientific">Micavibrio aeruginosavorus</name>
    <dbReference type="NCBI Taxonomy" id="349221"/>
    <lineage>
        <taxon>Bacteria</taxon>
        <taxon>Pseudomonadati</taxon>
        <taxon>Bdellovibrionota</taxon>
        <taxon>Bdellovibrionia</taxon>
        <taxon>Bdellovibrionales</taxon>
        <taxon>Pseudobdellovibrionaceae</taxon>
        <taxon>Micavibrio</taxon>
    </lineage>
</organism>
<name>A0A7T5R3D6_9BACT</name>
<dbReference type="AlphaFoldDB" id="A0A7T5R3D6"/>
<feature type="transmembrane region" description="Helical" evidence="1">
    <location>
        <begin position="254"/>
        <end position="273"/>
    </location>
</feature>
<evidence type="ECO:0000313" key="2">
    <source>
        <dbReference type="EMBL" id="QQG36787.1"/>
    </source>
</evidence>
<feature type="transmembrane region" description="Helical" evidence="1">
    <location>
        <begin position="20"/>
        <end position="41"/>
    </location>
</feature>
<evidence type="ECO:0000256" key="1">
    <source>
        <dbReference type="SAM" id="Phobius"/>
    </source>
</evidence>
<proteinExistence type="predicted"/>
<dbReference type="EMBL" id="CP066681">
    <property type="protein sequence ID" value="QQG36787.1"/>
    <property type="molecule type" value="Genomic_DNA"/>
</dbReference>
<keyword evidence="1" id="KW-0472">Membrane</keyword>
<evidence type="ECO:0008006" key="4">
    <source>
        <dbReference type="Google" id="ProtNLM"/>
    </source>
</evidence>
<keyword evidence="1" id="KW-0812">Transmembrane</keyword>
<sequence>MKGRAPEPSLRDLAGWCWDARRWIVSGWCAGMALALLWGLAAVPQYRITMIVGPTTRTGTPDISALFPENASYALEYVLRSFGSGDSSDFMRFEAIARGPAVSSRLMAAEEFQAGWSLDRRWRWSRGDDFFHPERLSAYLNKRVRLEPVGHTPMRRLTYHHADPAFGRILLRALYDVTDGYIREEIKNKTAERIGWLRGAMQKTADPDHRRMLTGLLMEQEQVAMILALNEPYAAVIAEPPFVSAKPVWPDARMIFPALGLIGGFIGFMGYAASGRGRFALSGALQPA</sequence>
<gene>
    <name evidence="2" type="ORF">HYS17_03155</name>
</gene>
<evidence type="ECO:0000313" key="3">
    <source>
        <dbReference type="Proteomes" id="UP000595362"/>
    </source>
</evidence>
<accession>A0A7T5R3D6</accession>
<reference evidence="2 3" key="1">
    <citation type="submission" date="2020-07" db="EMBL/GenBank/DDBJ databases">
        <title>Huge and variable diversity of episymbiotic CPR bacteria and DPANN archaea in groundwater ecosystems.</title>
        <authorList>
            <person name="He C.Y."/>
            <person name="Keren R."/>
            <person name="Whittaker M."/>
            <person name="Farag I.F."/>
            <person name="Doudna J."/>
            <person name="Cate J.H.D."/>
            <person name="Banfield J.F."/>
        </authorList>
    </citation>
    <scope>NUCLEOTIDE SEQUENCE [LARGE SCALE GENOMIC DNA]</scope>
    <source>
        <strain evidence="2">NC_groundwater_70_Ag_B-0.1um_54_66</strain>
    </source>
</reference>
<protein>
    <recommendedName>
        <fullName evidence="4">Polysaccharide chain length determinant N-terminal domain-containing protein</fullName>
    </recommendedName>
</protein>